<evidence type="ECO:0000256" key="7">
    <source>
        <dbReference type="SAM" id="Phobius"/>
    </source>
</evidence>
<feature type="coiled-coil region" evidence="6">
    <location>
        <begin position="189"/>
        <end position="224"/>
    </location>
</feature>
<keyword evidence="4 7" id="KW-1133">Transmembrane helix</keyword>
<dbReference type="SUPFAM" id="SSF160355">
    <property type="entry name" value="Bacterial polysaccharide co-polymerase-like"/>
    <property type="match status" value="1"/>
</dbReference>
<dbReference type="AlphaFoldDB" id="A0AAJ5WHB4"/>
<feature type="domain" description="Polysaccharide chain length determinant N-terminal" evidence="8">
    <location>
        <begin position="12"/>
        <end position="106"/>
    </location>
</feature>
<feature type="transmembrane region" description="Helical" evidence="7">
    <location>
        <begin position="28"/>
        <end position="47"/>
    </location>
</feature>
<sequence>MRNERSREVGNDDFDVLELWHVLWSRKLLIVSCVILVTAIAFIYTSLKTPLYEAKSFILPPTKNDLAQLNYGRTEASGLEVFKPKDVYEIYLRSLQSESLRRQFFRGVYLPNLPEAVRQGSQDALYDQFGKVLTVGPVAGGDAERIVIRALSDDPSTSAKWVTRFSEMASDRAKKTLVEDADTEVKVLVKNLEQQVRSARDAAHKQREDQIARLEEALKVAKAVNLSKPPIIASGLNTEVSGGMQGALTYMRGSQALEAELANLRARQSDDPFVAELREVQEKLDFYRNLQVNAAVIEVFQQDGAIEVPDSPVRLRKLLIILGGAFVGLTLGVLLASLSHLVSAERSRRLARD</sequence>
<evidence type="ECO:0000256" key="5">
    <source>
        <dbReference type="ARBA" id="ARBA00023136"/>
    </source>
</evidence>
<evidence type="ECO:0000256" key="4">
    <source>
        <dbReference type="ARBA" id="ARBA00022989"/>
    </source>
</evidence>
<dbReference type="PANTHER" id="PTHR32309">
    <property type="entry name" value="TYROSINE-PROTEIN KINASE"/>
    <property type="match status" value="1"/>
</dbReference>
<name>A0AAJ5WHB4_9PSED</name>
<keyword evidence="2" id="KW-1003">Cell membrane</keyword>
<dbReference type="GO" id="GO:0005886">
    <property type="term" value="C:plasma membrane"/>
    <property type="evidence" value="ECO:0007669"/>
    <property type="project" value="UniProtKB-SubCell"/>
</dbReference>
<proteinExistence type="predicted"/>
<comment type="subcellular location">
    <subcellularLocation>
        <location evidence="1">Cell membrane</location>
        <topology evidence="1">Multi-pass membrane protein</topology>
    </subcellularLocation>
</comment>
<dbReference type="Pfam" id="PF02706">
    <property type="entry name" value="Wzz"/>
    <property type="match status" value="1"/>
</dbReference>
<keyword evidence="6" id="KW-0175">Coiled coil</keyword>
<evidence type="ECO:0000256" key="6">
    <source>
        <dbReference type="SAM" id="Coils"/>
    </source>
</evidence>
<evidence type="ECO:0000313" key="9">
    <source>
        <dbReference type="EMBL" id="WEK29789.1"/>
    </source>
</evidence>
<dbReference type="PANTHER" id="PTHR32309:SF13">
    <property type="entry name" value="FERRIC ENTEROBACTIN TRANSPORT PROTEIN FEPE"/>
    <property type="match status" value="1"/>
</dbReference>
<dbReference type="InterPro" id="IPR050445">
    <property type="entry name" value="Bact_polysacc_biosynth/exp"/>
</dbReference>
<feature type="transmembrane region" description="Helical" evidence="7">
    <location>
        <begin position="318"/>
        <end position="342"/>
    </location>
</feature>
<evidence type="ECO:0000259" key="8">
    <source>
        <dbReference type="Pfam" id="PF02706"/>
    </source>
</evidence>
<evidence type="ECO:0000256" key="3">
    <source>
        <dbReference type="ARBA" id="ARBA00022692"/>
    </source>
</evidence>
<dbReference type="Proteomes" id="UP001216329">
    <property type="component" value="Chromosome"/>
</dbReference>
<protein>
    <submittedName>
        <fullName evidence="9">Wzz/FepE/Etk N-terminal domain-containing protein</fullName>
    </submittedName>
</protein>
<gene>
    <name evidence="9" type="ORF">P0Y58_23335</name>
</gene>
<reference evidence="9" key="1">
    <citation type="submission" date="2023-03" db="EMBL/GenBank/DDBJ databases">
        <title>Andean soil-derived lignocellulolytic bacterial consortium as a source of novel taxa and putative plastic-active enzymes.</title>
        <authorList>
            <person name="Diaz-Garcia L."/>
            <person name="Chuvochina M."/>
            <person name="Feuerriegel G."/>
            <person name="Bunk B."/>
            <person name="Sproer C."/>
            <person name="Streit W.R."/>
            <person name="Rodriguez L.M."/>
            <person name="Overmann J."/>
            <person name="Jimenez D.J."/>
        </authorList>
    </citation>
    <scope>NUCLEOTIDE SEQUENCE</scope>
    <source>
        <strain evidence="9">MAG 876</strain>
    </source>
</reference>
<dbReference type="GO" id="GO:0004713">
    <property type="term" value="F:protein tyrosine kinase activity"/>
    <property type="evidence" value="ECO:0007669"/>
    <property type="project" value="TreeGrafter"/>
</dbReference>
<keyword evidence="5 7" id="KW-0472">Membrane</keyword>
<evidence type="ECO:0000256" key="2">
    <source>
        <dbReference type="ARBA" id="ARBA00022475"/>
    </source>
</evidence>
<organism evidence="9 10">
    <name type="scientific">Candidatus Pseudomonas phytovorans</name>
    <dbReference type="NCBI Taxonomy" id="3121377"/>
    <lineage>
        <taxon>Bacteria</taxon>
        <taxon>Pseudomonadati</taxon>
        <taxon>Pseudomonadota</taxon>
        <taxon>Gammaproteobacteria</taxon>
        <taxon>Pseudomonadales</taxon>
        <taxon>Pseudomonadaceae</taxon>
        <taxon>Pseudomonas</taxon>
    </lineage>
</organism>
<accession>A0AAJ5WHB4</accession>
<evidence type="ECO:0000256" key="1">
    <source>
        <dbReference type="ARBA" id="ARBA00004651"/>
    </source>
</evidence>
<dbReference type="EMBL" id="CP119325">
    <property type="protein sequence ID" value="WEK29789.1"/>
    <property type="molecule type" value="Genomic_DNA"/>
</dbReference>
<evidence type="ECO:0000313" key="10">
    <source>
        <dbReference type="Proteomes" id="UP001216329"/>
    </source>
</evidence>
<keyword evidence="3 7" id="KW-0812">Transmembrane</keyword>
<dbReference type="InterPro" id="IPR003856">
    <property type="entry name" value="LPS_length_determ_N"/>
</dbReference>
<dbReference type="Gene3D" id="3.30.1890.10">
    <property type="entry name" value="FepE-like"/>
    <property type="match status" value="1"/>
</dbReference>